<organism evidence="1 2">
    <name type="scientific">Streptacidiphilus cavernicola</name>
    <dbReference type="NCBI Taxonomy" id="3342716"/>
    <lineage>
        <taxon>Bacteria</taxon>
        <taxon>Bacillati</taxon>
        <taxon>Actinomycetota</taxon>
        <taxon>Actinomycetes</taxon>
        <taxon>Kitasatosporales</taxon>
        <taxon>Streptomycetaceae</taxon>
        <taxon>Streptacidiphilus</taxon>
    </lineage>
</organism>
<evidence type="ECO:0000313" key="1">
    <source>
        <dbReference type="EMBL" id="MFC1419833.1"/>
    </source>
</evidence>
<reference evidence="1 2" key="1">
    <citation type="submission" date="2024-09" db="EMBL/GenBank/DDBJ databases">
        <authorList>
            <person name="Lee S.D."/>
        </authorList>
    </citation>
    <scope>NUCLEOTIDE SEQUENCE [LARGE SCALE GENOMIC DNA]</scope>
    <source>
        <strain evidence="1 2">N8-3</strain>
    </source>
</reference>
<dbReference type="EMBL" id="JBHFAB010000021">
    <property type="protein sequence ID" value="MFC1419833.1"/>
    <property type="molecule type" value="Genomic_DNA"/>
</dbReference>
<dbReference type="Proteomes" id="UP001592531">
    <property type="component" value="Unassembled WGS sequence"/>
</dbReference>
<sequence length="121" mass="12857">MAAAVPATHALGDAIISAARAVDQYKMVQLRATTVQVLVRAQIGCQAPSGPVLVSLGNDLRIWVSFNLGTVSENDRSDLAEGVVKALVDAGLRLSSQMYPQAEDMAERLTLGEMLVTRFGT</sequence>
<gene>
    <name evidence="1" type="ORF">ACEZDE_24805</name>
</gene>
<protein>
    <recommendedName>
        <fullName evidence="3">DUF3168 domain-containing protein</fullName>
    </recommendedName>
</protein>
<proteinExistence type="predicted"/>
<evidence type="ECO:0000313" key="2">
    <source>
        <dbReference type="Proteomes" id="UP001592531"/>
    </source>
</evidence>
<keyword evidence="2" id="KW-1185">Reference proteome</keyword>
<comment type="caution">
    <text evidence="1">The sequence shown here is derived from an EMBL/GenBank/DDBJ whole genome shotgun (WGS) entry which is preliminary data.</text>
</comment>
<name>A0ABV6W224_9ACTN</name>
<dbReference type="RefSeq" id="WP_380539891.1">
    <property type="nucleotide sequence ID" value="NZ_JBHFAB010000021.1"/>
</dbReference>
<evidence type="ECO:0008006" key="3">
    <source>
        <dbReference type="Google" id="ProtNLM"/>
    </source>
</evidence>
<accession>A0ABV6W224</accession>